<evidence type="ECO:0000256" key="2">
    <source>
        <dbReference type="ARBA" id="ARBA00012438"/>
    </source>
</evidence>
<dbReference type="InterPro" id="IPR036890">
    <property type="entry name" value="HATPase_C_sf"/>
</dbReference>
<comment type="catalytic activity">
    <reaction evidence="1">
        <text>ATP + protein L-histidine = ADP + protein N-phospho-L-histidine.</text>
        <dbReference type="EC" id="2.7.13.3"/>
    </reaction>
</comment>
<accession>A0A919NSQ3</accession>
<dbReference type="Gene3D" id="3.30.565.10">
    <property type="entry name" value="Histidine kinase-like ATPase, C-terminal domain"/>
    <property type="match status" value="1"/>
</dbReference>
<dbReference type="Pfam" id="PF08376">
    <property type="entry name" value="NIT"/>
    <property type="match status" value="1"/>
</dbReference>
<sequence>MRRKPRSIRSKIVLALLVPVVALTGLWVLDVKASFADATALRDTYNTRDNVSLPCDRMVAALQSERTESAEFLATPDGDAGALQTQRAATDAAIAQFRDLSRRYRGSGVSAEITRARFADMATSLDSLALVRARIDARDATLTGVLGGYTSIIGYAFSVSNAAATSSDPLVERVMRTMVAMRRAGELLYQEDALLTGATTAGRFGAGEYLQLLQIVGALRFQIPTAGSTLPAPDQALFKSMLSGPAFAALRSAEDQVIGKGRAGGPVGITREVWQPTSTLAAGQLFAFLADGYDHAVTFAKQARDRILIRFGVSGLLGLLAIVVSLAVAVRIGGSVVRRLSLLRTAATELARQRLPELVRRLRAGERIDVDGAELRLRLGDDEIAEVGAALTDVHLSAVESAAGEAAIRYDMNKVLVNIARRNQALLDRQIEALRSVDGADPRAYQLAVRMRRHAEHLVILSGSARSRRGLGAESLATILARVAGEMEHADRIAIGPMVAAEVPEHAVTDLGHLAGELLENATTFAAPETTVRLSAWSGPDGIVVEIEDHGIGMSPAAIEETNRRLAQPREFEPADSARLGLFVVATLAAQHGIGVTLGPADGRGIRAVMTLPAALVVPAGETRRSDASRLVGMGARTRGR</sequence>
<evidence type="ECO:0000313" key="10">
    <source>
        <dbReference type="EMBL" id="GIF23102.1"/>
    </source>
</evidence>
<gene>
    <name evidence="10" type="ORF">Ate02nite_58320</name>
</gene>
<dbReference type="PROSITE" id="PS50109">
    <property type="entry name" value="HIS_KIN"/>
    <property type="match status" value="1"/>
</dbReference>
<evidence type="ECO:0000256" key="8">
    <source>
        <dbReference type="SAM" id="Phobius"/>
    </source>
</evidence>
<dbReference type="PANTHER" id="PTHR45436">
    <property type="entry name" value="SENSOR HISTIDINE KINASE YKOH"/>
    <property type="match status" value="1"/>
</dbReference>
<dbReference type="GO" id="GO:0000160">
    <property type="term" value="P:phosphorelay signal transduction system"/>
    <property type="evidence" value="ECO:0007669"/>
    <property type="project" value="TreeGrafter"/>
</dbReference>
<keyword evidence="4" id="KW-0808">Transferase</keyword>
<organism evidence="10 11">
    <name type="scientific">Paractinoplanes tereljensis</name>
    <dbReference type="NCBI Taxonomy" id="571912"/>
    <lineage>
        <taxon>Bacteria</taxon>
        <taxon>Bacillati</taxon>
        <taxon>Actinomycetota</taxon>
        <taxon>Actinomycetes</taxon>
        <taxon>Micromonosporales</taxon>
        <taxon>Micromonosporaceae</taxon>
        <taxon>Paractinoplanes</taxon>
    </lineage>
</organism>
<proteinExistence type="predicted"/>
<dbReference type="RefSeq" id="WP_203811010.1">
    <property type="nucleotide sequence ID" value="NZ_BOMY01000038.1"/>
</dbReference>
<evidence type="ECO:0000256" key="7">
    <source>
        <dbReference type="ARBA" id="ARBA00022989"/>
    </source>
</evidence>
<evidence type="ECO:0000313" key="11">
    <source>
        <dbReference type="Proteomes" id="UP000623608"/>
    </source>
</evidence>
<dbReference type="Pfam" id="PF02518">
    <property type="entry name" value="HATPase_c"/>
    <property type="match status" value="1"/>
</dbReference>
<dbReference type="SMART" id="SM00387">
    <property type="entry name" value="HATPase_c"/>
    <property type="match status" value="1"/>
</dbReference>
<protein>
    <recommendedName>
        <fullName evidence="2">histidine kinase</fullName>
        <ecNumber evidence="2">2.7.13.3</ecNumber>
    </recommendedName>
</protein>
<dbReference type="InterPro" id="IPR005467">
    <property type="entry name" value="His_kinase_dom"/>
</dbReference>
<dbReference type="PANTHER" id="PTHR45436:SF5">
    <property type="entry name" value="SENSOR HISTIDINE KINASE TRCS"/>
    <property type="match status" value="1"/>
</dbReference>
<feature type="transmembrane region" description="Helical" evidence="8">
    <location>
        <begin position="307"/>
        <end position="330"/>
    </location>
</feature>
<dbReference type="AlphaFoldDB" id="A0A919NSQ3"/>
<dbReference type="InterPro" id="IPR050428">
    <property type="entry name" value="TCS_sensor_his_kinase"/>
</dbReference>
<keyword evidence="5 8" id="KW-0812">Transmembrane</keyword>
<evidence type="ECO:0000259" key="9">
    <source>
        <dbReference type="PROSITE" id="PS50109"/>
    </source>
</evidence>
<evidence type="ECO:0000256" key="6">
    <source>
        <dbReference type="ARBA" id="ARBA00022777"/>
    </source>
</evidence>
<keyword evidence="6" id="KW-0418">Kinase</keyword>
<reference evidence="10" key="1">
    <citation type="submission" date="2021-01" db="EMBL/GenBank/DDBJ databases">
        <title>Whole genome shotgun sequence of Actinoplanes tereljensis NBRC 105297.</title>
        <authorList>
            <person name="Komaki H."/>
            <person name="Tamura T."/>
        </authorList>
    </citation>
    <scope>NUCLEOTIDE SEQUENCE</scope>
    <source>
        <strain evidence="10">NBRC 105297</strain>
    </source>
</reference>
<keyword evidence="8" id="KW-0472">Membrane</keyword>
<dbReference type="EC" id="2.7.13.3" evidence="2"/>
<dbReference type="Proteomes" id="UP000623608">
    <property type="component" value="Unassembled WGS sequence"/>
</dbReference>
<keyword evidence="3" id="KW-0597">Phosphoprotein</keyword>
<dbReference type="SUPFAM" id="SSF55874">
    <property type="entry name" value="ATPase domain of HSP90 chaperone/DNA topoisomerase II/histidine kinase"/>
    <property type="match status" value="1"/>
</dbReference>
<comment type="caution">
    <text evidence="10">The sequence shown here is derived from an EMBL/GenBank/DDBJ whole genome shotgun (WGS) entry which is preliminary data.</text>
</comment>
<dbReference type="GO" id="GO:0005886">
    <property type="term" value="C:plasma membrane"/>
    <property type="evidence" value="ECO:0007669"/>
    <property type="project" value="TreeGrafter"/>
</dbReference>
<feature type="domain" description="Histidine kinase" evidence="9">
    <location>
        <begin position="511"/>
        <end position="616"/>
    </location>
</feature>
<evidence type="ECO:0000256" key="4">
    <source>
        <dbReference type="ARBA" id="ARBA00022679"/>
    </source>
</evidence>
<keyword evidence="7 8" id="KW-1133">Transmembrane helix</keyword>
<evidence type="ECO:0000256" key="1">
    <source>
        <dbReference type="ARBA" id="ARBA00000085"/>
    </source>
</evidence>
<dbReference type="InterPro" id="IPR013587">
    <property type="entry name" value="Nitrate/nitrite_sensing"/>
</dbReference>
<dbReference type="EMBL" id="BOMY01000038">
    <property type="protein sequence ID" value="GIF23102.1"/>
    <property type="molecule type" value="Genomic_DNA"/>
</dbReference>
<dbReference type="InterPro" id="IPR003594">
    <property type="entry name" value="HATPase_dom"/>
</dbReference>
<keyword evidence="11" id="KW-1185">Reference proteome</keyword>
<evidence type="ECO:0000256" key="5">
    <source>
        <dbReference type="ARBA" id="ARBA00022692"/>
    </source>
</evidence>
<dbReference type="GO" id="GO:0004673">
    <property type="term" value="F:protein histidine kinase activity"/>
    <property type="evidence" value="ECO:0007669"/>
    <property type="project" value="UniProtKB-EC"/>
</dbReference>
<evidence type="ECO:0000256" key="3">
    <source>
        <dbReference type="ARBA" id="ARBA00022553"/>
    </source>
</evidence>
<name>A0A919NSQ3_9ACTN</name>